<dbReference type="InterPro" id="IPR013328">
    <property type="entry name" value="6PGD_dom2"/>
</dbReference>
<feature type="domain" description="Mannitol dehydrogenase N-terminal" evidence="2">
    <location>
        <begin position="38"/>
        <end position="287"/>
    </location>
</feature>
<accession>A0A1Y5S9I8</accession>
<evidence type="ECO:0000313" key="5">
    <source>
        <dbReference type="Proteomes" id="UP000193077"/>
    </source>
</evidence>
<evidence type="ECO:0000259" key="2">
    <source>
        <dbReference type="Pfam" id="PF01232"/>
    </source>
</evidence>
<dbReference type="Gene3D" id="1.10.1040.10">
    <property type="entry name" value="N-(1-d-carboxylethyl)-l-norvaline Dehydrogenase, domain 2"/>
    <property type="match status" value="1"/>
</dbReference>
<dbReference type="InterPro" id="IPR000669">
    <property type="entry name" value="Mannitol_DH"/>
</dbReference>
<dbReference type="AlphaFoldDB" id="A0A1Y5S9I8"/>
<dbReference type="Gene3D" id="3.40.50.720">
    <property type="entry name" value="NAD(P)-binding Rossmann-like Domain"/>
    <property type="match status" value="1"/>
</dbReference>
<evidence type="ECO:0000313" key="4">
    <source>
        <dbReference type="EMBL" id="SLN35282.1"/>
    </source>
</evidence>
<dbReference type="EMBL" id="FWFO01000001">
    <property type="protein sequence ID" value="SLN35282.1"/>
    <property type="molecule type" value="Genomic_DNA"/>
</dbReference>
<gene>
    <name evidence="4" type="primary">mtlK</name>
    <name evidence="4" type="ORF">TRL7639_01657</name>
</gene>
<name>A0A1Y5S9I8_9RHOB</name>
<protein>
    <submittedName>
        <fullName evidence="4">Mannitol 2-dehydrogenase</fullName>
        <ecNumber evidence="4">1.1.1.67</ecNumber>
    </submittedName>
</protein>
<feature type="domain" description="Mannitol dehydrogenase C-terminal" evidence="3">
    <location>
        <begin position="296"/>
        <end position="481"/>
    </location>
</feature>
<dbReference type="SUPFAM" id="SSF51735">
    <property type="entry name" value="NAD(P)-binding Rossmann-fold domains"/>
    <property type="match status" value="1"/>
</dbReference>
<evidence type="ECO:0000256" key="1">
    <source>
        <dbReference type="ARBA" id="ARBA00023002"/>
    </source>
</evidence>
<dbReference type="PRINTS" id="PR00084">
    <property type="entry name" value="MTLDHDRGNASE"/>
</dbReference>
<keyword evidence="5" id="KW-1185">Reference proteome</keyword>
<dbReference type="InterPro" id="IPR013131">
    <property type="entry name" value="Mannitol_DH_N"/>
</dbReference>
<dbReference type="RefSeq" id="WP_085795236.1">
    <property type="nucleotide sequence ID" value="NZ_FWFO01000001.1"/>
</dbReference>
<dbReference type="PANTHER" id="PTHR43362">
    <property type="entry name" value="MANNITOL DEHYDROGENASE DSF1-RELATED"/>
    <property type="match status" value="1"/>
</dbReference>
<dbReference type="EC" id="1.1.1.67" evidence="4"/>
<dbReference type="InterPro" id="IPR036291">
    <property type="entry name" value="NAD(P)-bd_dom_sf"/>
</dbReference>
<dbReference type="GO" id="GO:0050086">
    <property type="term" value="F:mannitol 2-dehydrogenase activity"/>
    <property type="evidence" value="ECO:0007669"/>
    <property type="project" value="UniProtKB-EC"/>
</dbReference>
<proteinExistence type="predicted"/>
<dbReference type="Proteomes" id="UP000193077">
    <property type="component" value="Unassembled WGS sequence"/>
</dbReference>
<dbReference type="Pfam" id="PF01232">
    <property type="entry name" value="Mannitol_dh"/>
    <property type="match status" value="1"/>
</dbReference>
<dbReference type="PANTHER" id="PTHR43362:SF1">
    <property type="entry name" value="MANNITOL DEHYDROGENASE 2-RELATED"/>
    <property type="match status" value="1"/>
</dbReference>
<dbReference type="Pfam" id="PF08125">
    <property type="entry name" value="Mannitol_dh_C"/>
    <property type="match status" value="1"/>
</dbReference>
<dbReference type="InterPro" id="IPR050988">
    <property type="entry name" value="Mannitol_DH/Oxidoreductase"/>
</dbReference>
<dbReference type="SUPFAM" id="SSF48179">
    <property type="entry name" value="6-phosphogluconate dehydrogenase C-terminal domain-like"/>
    <property type="match status" value="1"/>
</dbReference>
<keyword evidence="1 4" id="KW-0560">Oxidoreductase</keyword>
<dbReference type="InterPro" id="IPR013118">
    <property type="entry name" value="Mannitol_DH_C"/>
</dbReference>
<evidence type="ECO:0000259" key="3">
    <source>
        <dbReference type="Pfam" id="PF08125"/>
    </source>
</evidence>
<sequence>MAPAVPISNGLALSDANLPSLPAIVSRPSYDRTKLRPGIVHIGLGNFHRAHQAWYIHRLMQQGLALDWAIIGASVREQDQIMRNSLISQDFLTTLVELSPQERSAEVIGSMIDYLPIETGNSALVRQIANDTTRIVSLTITEGGYFASAAHGGLDVDHPDLQHDIRNARAPRTVFGAIVAALSLRRRSGAGPLTVLSCDNLRGNGAIARQAVLSLAQLQDPDLADWIGEHCSFPNSMVDCIVPATGPDEIALAQGFGIEDPVPVTHENYRKWVIEDDFCAGRPDLEKVGVILTSEVHAYEAMKIRILNAGHQVLANVGELMSVHTIAECMAHPLISRFFNKIEHEEIVPHVDPVPGVTPTQYVGLIAQRFSNPEIRDTTRRVAFDGSSRHPEFILPIIRDALNRGGPIQGLALVEALWARMCAGIRDDGTAIEENDPDWRRLSEVARTSAHRPQAWLEQGQIYGNLVDDGAFKTAFCHWLQLIWSQGSAAALRAYLGPPEHQGQETAG</sequence>
<dbReference type="InterPro" id="IPR008927">
    <property type="entry name" value="6-PGluconate_DH-like_C_sf"/>
</dbReference>
<organism evidence="4 5">
    <name type="scientific">Falsiruegeria litorea R37</name>
    <dbReference type="NCBI Taxonomy" id="1200284"/>
    <lineage>
        <taxon>Bacteria</taxon>
        <taxon>Pseudomonadati</taxon>
        <taxon>Pseudomonadota</taxon>
        <taxon>Alphaproteobacteria</taxon>
        <taxon>Rhodobacterales</taxon>
        <taxon>Roseobacteraceae</taxon>
        <taxon>Falsiruegeria</taxon>
    </lineage>
</organism>
<dbReference type="OrthoDB" id="271711at2"/>
<reference evidence="4 5" key="1">
    <citation type="submission" date="2017-03" db="EMBL/GenBank/DDBJ databases">
        <authorList>
            <person name="Afonso C.L."/>
            <person name="Miller P.J."/>
            <person name="Scott M.A."/>
            <person name="Spackman E."/>
            <person name="Goraichik I."/>
            <person name="Dimitrov K.M."/>
            <person name="Suarez D.L."/>
            <person name="Swayne D.E."/>
        </authorList>
    </citation>
    <scope>NUCLEOTIDE SEQUENCE [LARGE SCALE GENOMIC DNA]</scope>
    <source>
        <strain evidence="4 5">CECT 7639</strain>
    </source>
</reference>